<protein>
    <submittedName>
        <fullName evidence="2">Uncharacterized protein</fullName>
    </submittedName>
</protein>
<evidence type="ECO:0000313" key="3">
    <source>
        <dbReference type="Proteomes" id="UP000036947"/>
    </source>
</evidence>
<comment type="caution">
    <text evidence="2">The sequence shown here is derived from an EMBL/GenBank/DDBJ whole genome shotgun (WGS) entry which is preliminary data.</text>
</comment>
<keyword evidence="3" id="KW-1185">Reference proteome</keyword>
<evidence type="ECO:0000313" key="2">
    <source>
        <dbReference type="EMBL" id="KND92959.1"/>
    </source>
</evidence>
<accession>A0A0L0NFY5</accession>
<evidence type="ECO:0000256" key="1">
    <source>
        <dbReference type="SAM" id="MobiDB-lite"/>
    </source>
</evidence>
<organism evidence="2 3">
    <name type="scientific">Tolypocladium ophioglossoides (strain CBS 100239)</name>
    <name type="common">Snaketongue truffleclub</name>
    <name type="synonym">Elaphocordyceps ophioglossoides</name>
    <dbReference type="NCBI Taxonomy" id="1163406"/>
    <lineage>
        <taxon>Eukaryota</taxon>
        <taxon>Fungi</taxon>
        <taxon>Dikarya</taxon>
        <taxon>Ascomycota</taxon>
        <taxon>Pezizomycotina</taxon>
        <taxon>Sordariomycetes</taxon>
        <taxon>Hypocreomycetidae</taxon>
        <taxon>Hypocreales</taxon>
        <taxon>Ophiocordycipitaceae</taxon>
        <taxon>Tolypocladium</taxon>
    </lineage>
</organism>
<name>A0A0L0NFY5_TOLOC</name>
<reference evidence="2 3" key="1">
    <citation type="journal article" date="2015" name="BMC Genomics">
        <title>The genome of the truffle-parasite Tolypocladium ophioglossoides and the evolution of antifungal peptaibiotics.</title>
        <authorList>
            <person name="Quandt C.A."/>
            <person name="Bushley K.E."/>
            <person name="Spatafora J.W."/>
        </authorList>
    </citation>
    <scope>NUCLEOTIDE SEQUENCE [LARGE SCALE GENOMIC DNA]</scope>
    <source>
        <strain evidence="2 3">CBS 100239</strain>
    </source>
</reference>
<dbReference type="OrthoDB" id="4924398at2759"/>
<gene>
    <name evidence="2" type="ORF">TOPH_02077</name>
</gene>
<dbReference type="AlphaFoldDB" id="A0A0L0NFY5"/>
<sequence>MTMTRSRIPARHGDIFSSTLCLRSRLAVPFLGGPVHLRNCSPSLQRTDPRLASAVDQPTSGCSFSDPRPAPPTAAQSNFTSAHNGTEYLDRFFFFKTGSFSFRETSIRSLLAAPECPLECRTNLYLSLDGCRLVTLPCTAFFLRDESESESAMLARPIAAHIDRGHISFLRSKAMRPWACGSNPPVDAIHRIKWKNLVPTEPLHDPYIAALLIALAR</sequence>
<proteinExistence type="predicted"/>
<dbReference type="Proteomes" id="UP000036947">
    <property type="component" value="Unassembled WGS sequence"/>
</dbReference>
<feature type="region of interest" description="Disordered" evidence="1">
    <location>
        <begin position="51"/>
        <end position="79"/>
    </location>
</feature>
<dbReference type="EMBL" id="LFRF01000004">
    <property type="protein sequence ID" value="KND92959.1"/>
    <property type="molecule type" value="Genomic_DNA"/>
</dbReference>